<accession>A0ABY8UFF1</accession>
<evidence type="ECO:0000313" key="2">
    <source>
        <dbReference type="EMBL" id="WIA19992.1"/>
    </source>
</evidence>
<reference evidence="2 3" key="1">
    <citation type="submission" date="2023-05" db="EMBL/GenBank/DDBJ databases">
        <title>A 100% complete, gapless, phased diploid assembly of the Scenedesmus obliquus UTEX 3031 genome.</title>
        <authorList>
            <person name="Biondi T.C."/>
            <person name="Hanschen E.R."/>
            <person name="Kwon T."/>
            <person name="Eng W."/>
            <person name="Kruse C.P.S."/>
            <person name="Koehler S.I."/>
            <person name="Kunde Y."/>
            <person name="Gleasner C.D."/>
            <person name="You Mak K.T."/>
            <person name="Polle J."/>
            <person name="Hovde B.T."/>
            <person name="Starkenburg S.R."/>
        </authorList>
    </citation>
    <scope>NUCLEOTIDE SEQUENCE [LARGE SCALE GENOMIC DNA]</scope>
    <source>
        <strain evidence="2 3">DOE0152z</strain>
    </source>
</reference>
<proteinExistence type="predicted"/>
<feature type="region of interest" description="Disordered" evidence="1">
    <location>
        <begin position="676"/>
        <end position="697"/>
    </location>
</feature>
<gene>
    <name evidence="2" type="ORF">OEZ85_005865</name>
</gene>
<feature type="compositionally biased region" description="Low complexity" evidence="1">
    <location>
        <begin position="486"/>
        <end position="497"/>
    </location>
</feature>
<keyword evidence="3" id="KW-1185">Reference proteome</keyword>
<feature type="region of interest" description="Disordered" evidence="1">
    <location>
        <begin position="486"/>
        <end position="509"/>
    </location>
</feature>
<evidence type="ECO:0000256" key="1">
    <source>
        <dbReference type="SAM" id="MobiDB-lite"/>
    </source>
</evidence>
<feature type="region of interest" description="Disordered" evidence="1">
    <location>
        <begin position="15"/>
        <end position="35"/>
    </location>
</feature>
<protein>
    <recommendedName>
        <fullName evidence="4">BAR domain-containing protein</fullName>
    </recommendedName>
</protein>
<feature type="compositionally biased region" description="Low complexity" evidence="1">
    <location>
        <begin position="207"/>
        <end position="217"/>
    </location>
</feature>
<name>A0ABY8UFF1_TETOB</name>
<dbReference type="EMBL" id="CP126218">
    <property type="protein sequence ID" value="WIA19992.1"/>
    <property type="molecule type" value="Genomic_DNA"/>
</dbReference>
<evidence type="ECO:0008006" key="4">
    <source>
        <dbReference type="Google" id="ProtNLM"/>
    </source>
</evidence>
<sequence>MDQVRSFRRKQALKQVQSTVGTRKGRGSRALSLTPGDSHAAHELMAPDASPNLRVWQMFDEAAVFDHKLEGARELLTEFESATDEFLLKLEPILRAPLPRVWDAVEGGLAEPTRATISHRHAHTVGGDASVAGLEEARGEFHNRLRGHIARPLEQWSEGLAAVEERLPELVKLRGRVVKSSRGLARYNAKYQRHMAKEGGAAGSATAAAAATPGQTGSIHTRPTGGGMRGIFGACMHPRADHGSGHRSSMPRRHRDDGSSSSDDDVSEVDSEVARQVASEEAGMKLNYKHRKLDAARGDFAELEQLVAGQLAGLARDASWLKSYLVASLLLGKEAMQTSVVALGTTKQPLPGFTGRAAAPREHGEMGYNVDLAAAMPPALANVSTGAGAFGLQLLPNIADVGLAAHKATASPLELSAVPTAQPMQPVTPVPESAAGIRLSDVADTAAVREYEAAAAAGPGGVVAQQGVSGTAGGIAAAVGPVAAGAGREELQQQQQQGEPHMRYDSGMHTGRMTGATALGGREEYDTRDAQRDSSSSRGVVGALKDAAGSVAEAVGLGGSSTHKGVTHREDYSDVDIAGGRDQGVSSGRGITAGYAAESAQPVLRQGLGEEMVCGRKEFTEVEDRPIVKERVTRVLEHHPVQKEFLTQVKYTGETALPSGGREMLGAPETRVVETTAPGPKCPAGMVGHGQPGIAAM</sequence>
<feature type="region of interest" description="Disordered" evidence="1">
    <location>
        <begin position="207"/>
        <end position="278"/>
    </location>
</feature>
<feature type="compositionally biased region" description="Acidic residues" evidence="1">
    <location>
        <begin position="262"/>
        <end position="271"/>
    </location>
</feature>
<evidence type="ECO:0000313" key="3">
    <source>
        <dbReference type="Proteomes" id="UP001244341"/>
    </source>
</evidence>
<dbReference type="Proteomes" id="UP001244341">
    <property type="component" value="Chromosome 11b"/>
</dbReference>
<organism evidence="2 3">
    <name type="scientific">Tetradesmus obliquus</name>
    <name type="common">Green alga</name>
    <name type="synonym">Acutodesmus obliquus</name>
    <dbReference type="NCBI Taxonomy" id="3088"/>
    <lineage>
        <taxon>Eukaryota</taxon>
        <taxon>Viridiplantae</taxon>
        <taxon>Chlorophyta</taxon>
        <taxon>core chlorophytes</taxon>
        <taxon>Chlorophyceae</taxon>
        <taxon>CS clade</taxon>
        <taxon>Sphaeropleales</taxon>
        <taxon>Scenedesmaceae</taxon>
        <taxon>Tetradesmus</taxon>
    </lineage>
</organism>